<reference evidence="3" key="1">
    <citation type="submission" date="2022-11" db="UniProtKB">
        <authorList>
            <consortium name="WormBaseParasite"/>
        </authorList>
    </citation>
    <scope>IDENTIFICATION</scope>
</reference>
<evidence type="ECO:0000313" key="3">
    <source>
        <dbReference type="WBParaSite" id="jg10608"/>
    </source>
</evidence>
<proteinExistence type="predicted"/>
<name>A0A915CMP3_9BILA</name>
<dbReference type="AlphaFoldDB" id="A0A915CMP3"/>
<accession>A0A915CMP3</accession>
<feature type="compositionally biased region" description="Polar residues" evidence="1">
    <location>
        <begin position="237"/>
        <end position="250"/>
    </location>
</feature>
<feature type="region of interest" description="Disordered" evidence="1">
    <location>
        <begin position="234"/>
        <end position="255"/>
    </location>
</feature>
<organism evidence="2 3">
    <name type="scientific">Ditylenchus dipsaci</name>
    <dbReference type="NCBI Taxonomy" id="166011"/>
    <lineage>
        <taxon>Eukaryota</taxon>
        <taxon>Metazoa</taxon>
        <taxon>Ecdysozoa</taxon>
        <taxon>Nematoda</taxon>
        <taxon>Chromadorea</taxon>
        <taxon>Rhabditida</taxon>
        <taxon>Tylenchina</taxon>
        <taxon>Tylenchomorpha</taxon>
        <taxon>Sphaerularioidea</taxon>
        <taxon>Anguinidae</taxon>
        <taxon>Anguininae</taxon>
        <taxon>Ditylenchus</taxon>
    </lineage>
</organism>
<feature type="compositionally biased region" description="Basic and acidic residues" evidence="1">
    <location>
        <begin position="202"/>
        <end position="213"/>
    </location>
</feature>
<evidence type="ECO:0000313" key="2">
    <source>
        <dbReference type="Proteomes" id="UP000887574"/>
    </source>
</evidence>
<keyword evidence="2" id="KW-1185">Reference proteome</keyword>
<protein>
    <submittedName>
        <fullName evidence="3">Uncharacterized protein</fullName>
    </submittedName>
</protein>
<dbReference type="WBParaSite" id="jg10608">
    <property type="protein sequence ID" value="jg10608"/>
    <property type="gene ID" value="jg10608"/>
</dbReference>
<feature type="region of interest" description="Disordered" evidence="1">
    <location>
        <begin position="193"/>
        <end position="216"/>
    </location>
</feature>
<evidence type="ECO:0000256" key="1">
    <source>
        <dbReference type="SAM" id="MobiDB-lite"/>
    </source>
</evidence>
<dbReference type="Proteomes" id="UP000887574">
    <property type="component" value="Unplaced"/>
</dbReference>
<sequence length="296" mass="32733">MSSLFNLFRCGRKKLKQNKAGRLESHQVLEKDNSDQIELSLRSCSISSSLTACGKEFQQSSSDGLEITNNQRLSAVVMMIMITIKEAVHMRMRILTMAPATRPILSSRLRPLYPDLPPAQIYDLASVQPIGFEAVQKNSSETVEPPQSRMISAEVAPANVQPLGLEAIGQSSAKGFIHPKRFRRRIQLRISPKNKISGSLKSAKEPSKDDIDNNRPLARTYASSPVQISFKDVGSVKSVSKRQNSAPSSRNWDKVNAIKSSRKVRAKASRGNEVRPKRGLVNAVDCKLSLVSFKCS</sequence>